<keyword evidence="3" id="KW-1185">Reference proteome</keyword>
<proteinExistence type="predicted"/>
<name>A0AAV3QZL9_LITER</name>
<reference evidence="2 3" key="1">
    <citation type="submission" date="2024-01" db="EMBL/GenBank/DDBJ databases">
        <title>The complete chloroplast genome sequence of Lithospermum erythrorhizon: insights into the phylogenetic relationship among Boraginaceae species and the maternal lineages of purple gromwells.</title>
        <authorList>
            <person name="Okada T."/>
            <person name="Watanabe K."/>
        </authorList>
    </citation>
    <scope>NUCLEOTIDE SEQUENCE [LARGE SCALE GENOMIC DNA]</scope>
</reference>
<evidence type="ECO:0000313" key="3">
    <source>
        <dbReference type="Proteomes" id="UP001454036"/>
    </source>
</evidence>
<dbReference type="Proteomes" id="UP001454036">
    <property type="component" value="Unassembled WGS sequence"/>
</dbReference>
<organism evidence="2 3">
    <name type="scientific">Lithospermum erythrorhizon</name>
    <name type="common">Purple gromwell</name>
    <name type="synonym">Lithospermum officinale var. erythrorhizon</name>
    <dbReference type="NCBI Taxonomy" id="34254"/>
    <lineage>
        <taxon>Eukaryota</taxon>
        <taxon>Viridiplantae</taxon>
        <taxon>Streptophyta</taxon>
        <taxon>Embryophyta</taxon>
        <taxon>Tracheophyta</taxon>
        <taxon>Spermatophyta</taxon>
        <taxon>Magnoliopsida</taxon>
        <taxon>eudicotyledons</taxon>
        <taxon>Gunneridae</taxon>
        <taxon>Pentapetalae</taxon>
        <taxon>asterids</taxon>
        <taxon>lamiids</taxon>
        <taxon>Boraginales</taxon>
        <taxon>Boraginaceae</taxon>
        <taxon>Boraginoideae</taxon>
        <taxon>Lithospermeae</taxon>
        <taxon>Lithospermum</taxon>
    </lineage>
</organism>
<dbReference type="InterPro" id="IPR036397">
    <property type="entry name" value="RNaseH_sf"/>
</dbReference>
<accession>A0AAV3QZL9</accession>
<protein>
    <recommendedName>
        <fullName evidence="1">RNase H type-1 domain-containing protein</fullName>
    </recommendedName>
</protein>
<dbReference type="InterPro" id="IPR012337">
    <property type="entry name" value="RNaseH-like_sf"/>
</dbReference>
<dbReference type="PANTHER" id="PTHR48475:SF1">
    <property type="entry name" value="RNASE H TYPE-1 DOMAIN-CONTAINING PROTEIN"/>
    <property type="match status" value="1"/>
</dbReference>
<dbReference type="GO" id="GO:0003676">
    <property type="term" value="F:nucleic acid binding"/>
    <property type="evidence" value="ECO:0007669"/>
    <property type="project" value="InterPro"/>
</dbReference>
<dbReference type="AlphaFoldDB" id="A0AAV3QZL9"/>
<feature type="domain" description="RNase H type-1" evidence="1">
    <location>
        <begin position="5"/>
        <end position="90"/>
    </location>
</feature>
<dbReference type="InterPro" id="IPR002156">
    <property type="entry name" value="RNaseH_domain"/>
</dbReference>
<dbReference type="CDD" id="cd09279">
    <property type="entry name" value="RNase_HI_like"/>
    <property type="match status" value="1"/>
</dbReference>
<dbReference type="PANTHER" id="PTHR48475">
    <property type="entry name" value="RIBONUCLEASE H"/>
    <property type="match status" value="1"/>
</dbReference>
<dbReference type="GO" id="GO:0004523">
    <property type="term" value="F:RNA-DNA hybrid ribonuclease activity"/>
    <property type="evidence" value="ECO:0007669"/>
    <property type="project" value="InterPro"/>
</dbReference>
<dbReference type="SUPFAM" id="SSF53098">
    <property type="entry name" value="Ribonuclease H-like"/>
    <property type="match status" value="1"/>
</dbReference>
<comment type="caution">
    <text evidence="2">The sequence shown here is derived from an EMBL/GenBank/DDBJ whole genome shotgun (WGS) entry which is preliminary data.</text>
</comment>
<dbReference type="EMBL" id="BAABME010006442">
    <property type="protein sequence ID" value="GAA0168365.1"/>
    <property type="molecule type" value="Genomic_DNA"/>
</dbReference>
<sequence length="116" mass="13065">MLSRECSNNVAKYQALILEFEVAKELDIPQLKVYRDSQLVINQLMGEYDVKKPKFIPYHGYANILLQSIDKVSIKHVPSKMNKRADALAGLASSIAYPGKEVTIPVCEKWAAPLIF</sequence>
<gene>
    <name evidence="2" type="ORF">LIER_23097</name>
</gene>
<dbReference type="Pfam" id="PF13456">
    <property type="entry name" value="RVT_3"/>
    <property type="match status" value="1"/>
</dbReference>
<dbReference type="Gene3D" id="3.30.420.10">
    <property type="entry name" value="Ribonuclease H-like superfamily/Ribonuclease H"/>
    <property type="match status" value="1"/>
</dbReference>
<evidence type="ECO:0000313" key="2">
    <source>
        <dbReference type="EMBL" id="GAA0168365.1"/>
    </source>
</evidence>
<evidence type="ECO:0000259" key="1">
    <source>
        <dbReference type="Pfam" id="PF13456"/>
    </source>
</evidence>